<reference evidence="2 3" key="1">
    <citation type="journal article" date="2019" name="Int. J. Syst. Evol. Microbiol.">
        <title>The Global Catalogue of Microorganisms (GCM) 10K type strain sequencing project: providing services to taxonomists for standard genome sequencing and annotation.</title>
        <authorList>
            <consortium name="The Broad Institute Genomics Platform"/>
            <consortium name="The Broad Institute Genome Sequencing Center for Infectious Disease"/>
            <person name="Wu L."/>
            <person name="Ma J."/>
        </authorList>
    </citation>
    <scope>NUCLEOTIDE SEQUENCE [LARGE SCALE GENOMIC DNA]</scope>
    <source>
        <strain evidence="2 3">JCM 16227</strain>
    </source>
</reference>
<protein>
    <submittedName>
        <fullName evidence="2">Uncharacterized protein</fullName>
    </submittedName>
</protein>
<comment type="caution">
    <text evidence="2">The sequence shown here is derived from an EMBL/GenBank/DDBJ whole genome shotgun (WGS) entry which is preliminary data.</text>
</comment>
<feature type="region of interest" description="Disordered" evidence="1">
    <location>
        <begin position="1"/>
        <end position="32"/>
    </location>
</feature>
<gene>
    <name evidence="2" type="ORF">GCM10009855_19380</name>
</gene>
<organism evidence="2 3">
    <name type="scientific">Gordonia cholesterolivorans</name>
    <dbReference type="NCBI Taxonomy" id="559625"/>
    <lineage>
        <taxon>Bacteria</taxon>
        <taxon>Bacillati</taxon>
        <taxon>Actinomycetota</taxon>
        <taxon>Actinomycetes</taxon>
        <taxon>Mycobacteriales</taxon>
        <taxon>Gordoniaceae</taxon>
        <taxon>Gordonia</taxon>
    </lineage>
</organism>
<evidence type="ECO:0000313" key="2">
    <source>
        <dbReference type="EMBL" id="GAA2379385.1"/>
    </source>
</evidence>
<evidence type="ECO:0000313" key="3">
    <source>
        <dbReference type="Proteomes" id="UP001501170"/>
    </source>
</evidence>
<keyword evidence="3" id="KW-1185">Reference proteome</keyword>
<name>A0ABN3HG51_9ACTN</name>
<accession>A0ABN3HG51</accession>
<dbReference type="Proteomes" id="UP001501170">
    <property type="component" value="Unassembled WGS sequence"/>
</dbReference>
<dbReference type="EMBL" id="BAAARB010000008">
    <property type="protein sequence ID" value="GAA2379385.1"/>
    <property type="molecule type" value="Genomic_DNA"/>
</dbReference>
<sequence length="118" mass="11886">MTRWAASVLGETVSGCAGPSPGERTVTSASGTVIDRAPSDLLAGVVAHGPSPEASFEDEHAAAPDARTTAAAAMPTARRAVVERGETGDETVTRARVVRAAGRPDEAGCDADAADVEN</sequence>
<evidence type="ECO:0000256" key="1">
    <source>
        <dbReference type="SAM" id="MobiDB-lite"/>
    </source>
</evidence>
<proteinExistence type="predicted"/>